<dbReference type="Proteomes" id="UP001181046">
    <property type="component" value="Unassembled WGS sequence"/>
</dbReference>
<keyword evidence="5" id="KW-1185">Reference proteome</keyword>
<comment type="caution">
    <text evidence="4">The sequence shown here is derived from an EMBL/GenBank/DDBJ whole genome shotgun (WGS) entry which is preliminary data.</text>
</comment>
<evidence type="ECO:0000256" key="2">
    <source>
        <dbReference type="ARBA" id="ARBA00023163"/>
    </source>
</evidence>
<reference evidence="4" key="1">
    <citation type="submission" date="2023-03" db="EMBL/GenBank/DDBJ databases">
        <authorList>
            <person name="Shen W."/>
            <person name="Cai J."/>
        </authorList>
    </citation>
    <scope>NUCLEOTIDE SEQUENCE</scope>
    <source>
        <strain evidence="4">P66-3</strain>
    </source>
</reference>
<sequence length="505" mass="58891">MNLRALLKKETTRYLHLVEELYYAKDSLSSEQLMMALNCSRPTLISDTQFLNMADLSFRITKTRGLYTIDFDLDATIDVVYADILRNCLEFQTIKSLFFEENDSIQTAALNLNCSFSNMQRCLQNIKLVMTVWDLSICHRPLHVTGDEAVIRRFFYLFFKESRATLTDYGFSQTLTAAMDPFLRQLLSENNLATTGNSYDYLMHHFLIGLQRQKQGHFMQNCFFKSDLIFPAESDHLIQLIKRETASTFTELHLVDCLWPLFTHQLILNEHQQLLAQQKNKSLAAFYTEHRLLLERISALLTDPLSQTEMVEILRLLGNELFAYFPTNYPLEILQETDKLLRLVDEKYKREFIQLEKIVNDFLDLKERRVLSSIYLNCLLTNIDHLLPRLVDPANPIKVLLLSDTVNQQHFWCSTFPTAIKGTVQYDYFDHSLSLSADLETLTSQYDLIITNKTMIERMATCSIIAVNTYPTAKDFEQIQQFINQFRSSPSRKERYHELTPTAQT</sequence>
<evidence type="ECO:0000313" key="4">
    <source>
        <dbReference type="EMBL" id="MDT2759092.1"/>
    </source>
</evidence>
<gene>
    <name evidence="4" type="ORF">P7H27_04885</name>
</gene>
<evidence type="ECO:0000259" key="3">
    <source>
        <dbReference type="Pfam" id="PF05043"/>
    </source>
</evidence>
<dbReference type="RefSeq" id="WP_311829648.1">
    <property type="nucleotide sequence ID" value="NZ_JARQAJ010000002.1"/>
</dbReference>
<dbReference type="InterPro" id="IPR050661">
    <property type="entry name" value="BglG_antiterminators"/>
</dbReference>
<proteinExistence type="predicted"/>
<keyword evidence="1" id="KW-0805">Transcription regulation</keyword>
<dbReference type="PANTHER" id="PTHR30185:SF18">
    <property type="entry name" value="TRANSCRIPTIONAL REGULATOR MTLR"/>
    <property type="match status" value="1"/>
</dbReference>
<dbReference type="Pfam" id="PF05043">
    <property type="entry name" value="Mga"/>
    <property type="match status" value="1"/>
</dbReference>
<dbReference type="PANTHER" id="PTHR30185">
    <property type="entry name" value="CRYPTIC BETA-GLUCOSIDE BGL OPERON ANTITERMINATOR"/>
    <property type="match status" value="1"/>
</dbReference>
<organism evidence="4 5">
    <name type="scientific">Enterococcus xiangfangensis</name>
    <dbReference type="NCBI Taxonomy" id="1296537"/>
    <lineage>
        <taxon>Bacteria</taxon>
        <taxon>Bacillati</taxon>
        <taxon>Bacillota</taxon>
        <taxon>Bacilli</taxon>
        <taxon>Lactobacillales</taxon>
        <taxon>Enterococcaceae</taxon>
        <taxon>Enterococcus</taxon>
    </lineage>
</organism>
<accession>A0ABU3F8U2</accession>
<evidence type="ECO:0000256" key="1">
    <source>
        <dbReference type="ARBA" id="ARBA00023015"/>
    </source>
</evidence>
<protein>
    <submittedName>
        <fullName evidence="4">Helix-turn-helix domain-containing protein</fullName>
    </submittedName>
</protein>
<dbReference type="EMBL" id="JARQAJ010000002">
    <property type="protein sequence ID" value="MDT2759092.1"/>
    <property type="molecule type" value="Genomic_DNA"/>
</dbReference>
<dbReference type="InterPro" id="IPR007737">
    <property type="entry name" value="Mga_HTH"/>
</dbReference>
<keyword evidence="2" id="KW-0804">Transcription</keyword>
<name>A0ABU3F8U2_9ENTE</name>
<evidence type="ECO:0000313" key="5">
    <source>
        <dbReference type="Proteomes" id="UP001181046"/>
    </source>
</evidence>
<feature type="domain" description="Mga helix-turn-helix" evidence="3">
    <location>
        <begin position="77"/>
        <end position="159"/>
    </location>
</feature>